<dbReference type="VEuPathDB" id="FungiDB:CIHG_10548"/>
<name>A0A0J8S6E4_COCIT</name>
<sequence length="225" mass="26301">MDRHYLIISFYNISKKINNNHPAAAVQLQQSCQLYSHVQQRVMFKVSDSGNIQYRSVELALRSEDEDAYQPQLSKSSENKDNETTSNLDEHSAGDTPVANAQASDSEYEHPQKEFWHKQFYSLSFLHDLGSMTLELHWCSPLHHQGLLYCQFYNIIKKIFVAGKHSLFANENLDTLALDPRLVQIWQHIEKTISHFSLVLLHVYIYTKQWCHVTISNCHQWSYRT</sequence>
<feature type="compositionally biased region" description="Basic and acidic residues" evidence="1">
    <location>
        <begin position="77"/>
        <end position="93"/>
    </location>
</feature>
<dbReference type="EMBL" id="DS017166">
    <property type="protein sequence ID" value="KMU92712.1"/>
    <property type="molecule type" value="Genomic_DNA"/>
</dbReference>
<reference evidence="3" key="1">
    <citation type="journal article" date="2010" name="Genome Res.">
        <title>Population genomic sequencing of Coccidioides fungi reveals recent hybridization and transposon control.</title>
        <authorList>
            <person name="Neafsey D.E."/>
            <person name="Barker B.M."/>
            <person name="Sharpton T.J."/>
            <person name="Stajich J.E."/>
            <person name="Park D.J."/>
            <person name="Whiston E."/>
            <person name="Hung C.-Y."/>
            <person name="McMahan C."/>
            <person name="White J."/>
            <person name="Sykes S."/>
            <person name="Heiman D."/>
            <person name="Young S."/>
            <person name="Zeng Q."/>
            <person name="Abouelleil A."/>
            <person name="Aftuck L."/>
            <person name="Bessette D."/>
            <person name="Brown A."/>
            <person name="FitzGerald M."/>
            <person name="Lui A."/>
            <person name="Macdonald J.P."/>
            <person name="Priest M."/>
            <person name="Orbach M.J."/>
            <person name="Galgiani J.N."/>
            <person name="Kirkland T.N."/>
            <person name="Cole G.T."/>
            <person name="Birren B.W."/>
            <person name="Henn M.R."/>
            <person name="Taylor J.W."/>
            <person name="Rounsley S.D."/>
        </authorList>
    </citation>
    <scope>NUCLEOTIDE SEQUENCE [LARGE SCALE GENOMIC DNA]</scope>
    <source>
        <strain evidence="3">H538.4</strain>
    </source>
</reference>
<dbReference type="Proteomes" id="UP000054563">
    <property type="component" value="Unassembled WGS sequence"/>
</dbReference>
<protein>
    <submittedName>
        <fullName evidence="2">Uncharacterized protein</fullName>
    </submittedName>
</protein>
<evidence type="ECO:0000256" key="1">
    <source>
        <dbReference type="SAM" id="MobiDB-lite"/>
    </source>
</evidence>
<accession>A0A0J8S6E4</accession>
<evidence type="ECO:0000313" key="3">
    <source>
        <dbReference type="Proteomes" id="UP000054563"/>
    </source>
</evidence>
<proteinExistence type="predicted"/>
<organism evidence="2 3">
    <name type="scientific">Coccidioides immitis H538.4</name>
    <dbReference type="NCBI Taxonomy" id="396776"/>
    <lineage>
        <taxon>Eukaryota</taxon>
        <taxon>Fungi</taxon>
        <taxon>Dikarya</taxon>
        <taxon>Ascomycota</taxon>
        <taxon>Pezizomycotina</taxon>
        <taxon>Eurotiomycetes</taxon>
        <taxon>Eurotiomycetidae</taxon>
        <taxon>Onygenales</taxon>
        <taxon>Onygenaceae</taxon>
        <taxon>Coccidioides</taxon>
    </lineage>
</organism>
<gene>
    <name evidence="2" type="ORF">CIHG_10548</name>
</gene>
<dbReference type="AlphaFoldDB" id="A0A0J8S6E4"/>
<feature type="region of interest" description="Disordered" evidence="1">
    <location>
        <begin position="63"/>
        <end position="104"/>
    </location>
</feature>
<dbReference type="STRING" id="396776.A0A0J8S6E4"/>
<evidence type="ECO:0000313" key="2">
    <source>
        <dbReference type="EMBL" id="KMU92712.1"/>
    </source>
</evidence>